<dbReference type="OrthoDB" id="3078260at2"/>
<organism evidence="1 2">
    <name type="scientific">Thalassotalea litorea</name>
    <dbReference type="NCBI Taxonomy" id="2020715"/>
    <lineage>
        <taxon>Bacteria</taxon>
        <taxon>Pseudomonadati</taxon>
        <taxon>Pseudomonadota</taxon>
        <taxon>Gammaproteobacteria</taxon>
        <taxon>Alteromonadales</taxon>
        <taxon>Colwelliaceae</taxon>
        <taxon>Thalassotalea</taxon>
    </lineage>
</organism>
<gene>
    <name evidence="1" type="ORF">FE810_06190</name>
</gene>
<keyword evidence="2" id="KW-1185">Reference proteome</keyword>
<dbReference type="EMBL" id="VCBC01000005">
    <property type="protein sequence ID" value="TLU66287.1"/>
    <property type="molecule type" value="Genomic_DNA"/>
</dbReference>
<sequence length="140" mass="16122">MRPRMSNPGEFTEEQRSAWVREQYQKATKYMAEKGMVVTSVTTEDSRYIAPLFAVWKLQTNEKENYWVICGDLPADHIPVAAAIDGREAVRNFAMKWQLQAENIGRAANEPAQVEFARLLVSRAESLYEMFEDESVWKNG</sequence>
<evidence type="ECO:0000313" key="1">
    <source>
        <dbReference type="EMBL" id="TLU66287.1"/>
    </source>
</evidence>
<name>A0A5R9IQG9_9GAMM</name>
<evidence type="ECO:0000313" key="2">
    <source>
        <dbReference type="Proteomes" id="UP000307790"/>
    </source>
</evidence>
<dbReference type="InterPro" id="IPR032251">
    <property type="entry name" value="DUF4826"/>
</dbReference>
<dbReference type="Pfam" id="PF16108">
    <property type="entry name" value="DUF4826"/>
    <property type="match status" value="1"/>
</dbReference>
<accession>A0A5R9IQG9</accession>
<dbReference type="AlphaFoldDB" id="A0A5R9IQG9"/>
<protein>
    <submittedName>
        <fullName evidence="1">DUF4826 family protein</fullName>
    </submittedName>
</protein>
<proteinExistence type="predicted"/>
<reference evidence="1 2" key="1">
    <citation type="submission" date="2019-05" db="EMBL/GenBank/DDBJ databases">
        <title>Genome sequences of Thalassotalea litorea 1K03283.</title>
        <authorList>
            <person name="Zhang D."/>
        </authorList>
    </citation>
    <scope>NUCLEOTIDE SEQUENCE [LARGE SCALE GENOMIC DNA]</scope>
    <source>
        <strain evidence="1 2">MCCC 1K03283</strain>
    </source>
</reference>
<dbReference type="Proteomes" id="UP000307790">
    <property type="component" value="Unassembled WGS sequence"/>
</dbReference>
<comment type="caution">
    <text evidence="1">The sequence shown here is derived from an EMBL/GenBank/DDBJ whole genome shotgun (WGS) entry which is preliminary data.</text>
</comment>